<organism evidence="2 3">
    <name type="scientific">Frankliniella occidentalis</name>
    <name type="common">Western flower thrips</name>
    <name type="synonym">Euthrips occidentalis</name>
    <dbReference type="NCBI Taxonomy" id="133901"/>
    <lineage>
        <taxon>Eukaryota</taxon>
        <taxon>Metazoa</taxon>
        <taxon>Ecdysozoa</taxon>
        <taxon>Arthropoda</taxon>
        <taxon>Hexapoda</taxon>
        <taxon>Insecta</taxon>
        <taxon>Pterygota</taxon>
        <taxon>Neoptera</taxon>
        <taxon>Paraneoptera</taxon>
        <taxon>Thysanoptera</taxon>
        <taxon>Terebrantia</taxon>
        <taxon>Thripoidea</taxon>
        <taxon>Thripidae</taxon>
        <taxon>Frankliniella</taxon>
    </lineage>
</organism>
<dbReference type="OrthoDB" id="8806090at2759"/>
<protein>
    <submittedName>
        <fullName evidence="3">Uncharacterized protein LOC113209207</fullName>
    </submittedName>
</protein>
<evidence type="ECO:0000313" key="2">
    <source>
        <dbReference type="Proteomes" id="UP000504606"/>
    </source>
</evidence>
<dbReference type="GeneID" id="113209207"/>
<sequence>MRIKCVLGLTKDQWHNTTLPKDESKESQLKKKAKLLKWSKIPRSKQDISTIKQLCEDTYASQRKDILEMHKIIKDFQTRKSRKKITEEESYPEISDLVNEWPFLFRTEMTLHMNRLYNINVEDDLSLYMNFTGKQVLDYLVFSQGMEGKVLEQQMTKSKEKSAIDEPEVLSLLMLFSIHFKEKVGKFIIKAEVSLQMKDVRDLPIPLTPCILSCGSDLFRAEKYYACMDKYCYFATRSFREAFCVVFSSYFVFHLDFPQNFGLTLEYIQRQVFDINPEVGTKRAEGSSSSPVSVKILDVIRDCQAYHTALQKANSVNDQDSPLNLSKSSNISFSQTSS</sequence>
<dbReference type="RefSeq" id="XP_052128162.1">
    <property type="nucleotide sequence ID" value="XM_052272202.1"/>
</dbReference>
<evidence type="ECO:0000313" key="3">
    <source>
        <dbReference type="RefSeq" id="XP_052128162.1"/>
    </source>
</evidence>
<keyword evidence="2" id="KW-1185">Reference proteome</keyword>
<reference evidence="3" key="1">
    <citation type="submission" date="2025-08" db="UniProtKB">
        <authorList>
            <consortium name="RefSeq"/>
        </authorList>
    </citation>
    <scope>IDENTIFICATION</scope>
    <source>
        <tissue evidence="3">Whole organism</tissue>
    </source>
</reference>
<dbReference type="Proteomes" id="UP000504606">
    <property type="component" value="Unplaced"/>
</dbReference>
<name>A0A9C6X2X2_FRAOC</name>
<dbReference type="PANTHER" id="PTHR31025:SF22">
    <property type="entry name" value="IP13529P"/>
    <property type="match status" value="1"/>
</dbReference>
<dbReference type="AlphaFoldDB" id="A0A9C6X2X2"/>
<accession>A0A9C6X2X2</accession>
<dbReference type="PANTHER" id="PTHR31025">
    <property type="entry name" value="SI:CH211-196P9.1-RELATED"/>
    <property type="match status" value="1"/>
</dbReference>
<feature type="region of interest" description="Disordered" evidence="1">
    <location>
        <begin position="318"/>
        <end position="338"/>
    </location>
</feature>
<proteinExistence type="predicted"/>
<evidence type="ECO:0000256" key="1">
    <source>
        <dbReference type="SAM" id="MobiDB-lite"/>
    </source>
</evidence>
<dbReference type="KEGG" id="foc:113209207"/>
<gene>
    <name evidence="3" type="primary">LOC113209207</name>
</gene>